<organism evidence="2 3">
    <name type="scientific">Dentiscutata erythropus</name>
    <dbReference type="NCBI Taxonomy" id="1348616"/>
    <lineage>
        <taxon>Eukaryota</taxon>
        <taxon>Fungi</taxon>
        <taxon>Fungi incertae sedis</taxon>
        <taxon>Mucoromycota</taxon>
        <taxon>Glomeromycotina</taxon>
        <taxon>Glomeromycetes</taxon>
        <taxon>Diversisporales</taxon>
        <taxon>Gigasporaceae</taxon>
        <taxon>Dentiscutata</taxon>
    </lineage>
</organism>
<keyword evidence="1" id="KW-0472">Membrane</keyword>
<proteinExistence type="predicted"/>
<accession>A0A9N9HV70</accession>
<gene>
    <name evidence="2" type="ORF">DERYTH_LOCUS13406</name>
</gene>
<keyword evidence="3" id="KW-1185">Reference proteome</keyword>
<evidence type="ECO:0000313" key="2">
    <source>
        <dbReference type="EMBL" id="CAG8708117.1"/>
    </source>
</evidence>
<evidence type="ECO:0000313" key="3">
    <source>
        <dbReference type="Proteomes" id="UP000789405"/>
    </source>
</evidence>
<keyword evidence="1" id="KW-0812">Transmembrane</keyword>
<comment type="caution">
    <text evidence="2">The sequence shown here is derived from an EMBL/GenBank/DDBJ whole genome shotgun (WGS) entry which is preliminary data.</text>
</comment>
<dbReference type="Proteomes" id="UP000789405">
    <property type="component" value="Unassembled WGS sequence"/>
</dbReference>
<evidence type="ECO:0000256" key="1">
    <source>
        <dbReference type="SAM" id="Phobius"/>
    </source>
</evidence>
<sequence length="195" mass="22015">MILVRSNGFLGHTAIGTGDFLGCLLIPPGRSNYGRSNKPIQCYQPTFMKGGTINGILNETMTGGTFIAGSTRVQMNNKSGSTMIIIPYLSENLNHAKKGWQSHAAYPVGYDWIMTDEIYSWQKRTPPDVNCDLIGYGVLNNIPYYKPFCIWLYFISLILILLARSIRSKETNKRPIDALGLATRVFWEKLKWNKL</sequence>
<protein>
    <submittedName>
        <fullName evidence="2">13196_t:CDS:1</fullName>
    </submittedName>
</protein>
<keyword evidence="1" id="KW-1133">Transmembrane helix</keyword>
<dbReference type="AlphaFoldDB" id="A0A9N9HV70"/>
<reference evidence="2" key="1">
    <citation type="submission" date="2021-06" db="EMBL/GenBank/DDBJ databases">
        <authorList>
            <person name="Kallberg Y."/>
            <person name="Tangrot J."/>
            <person name="Rosling A."/>
        </authorList>
    </citation>
    <scope>NUCLEOTIDE SEQUENCE</scope>
    <source>
        <strain evidence="2">MA453B</strain>
    </source>
</reference>
<feature type="transmembrane region" description="Helical" evidence="1">
    <location>
        <begin position="150"/>
        <end position="166"/>
    </location>
</feature>
<dbReference type="EMBL" id="CAJVPY010009383">
    <property type="protein sequence ID" value="CAG8708117.1"/>
    <property type="molecule type" value="Genomic_DNA"/>
</dbReference>
<name>A0A9N9HV70_9GLOM</name>